<keyword evidence="3" id="KW-0408">Iron</keyword>
<dbReference type="PANTHER" id="PTHR43177">
    <property type="entry name" value="PROTEIN NRFC"/>
    <property type="match status" value="1"/>
</dbReference>
<dbReference type="PANTHER" id="PTHR43177:SF3">
    <property type="entry name" value="PROTEIN NRFC HOMOLOG"/>
    <property type="match status" value="1"/>
</dbReference>
<dbReference type="PROSITE" id="PS51379">
    <property type="entry name" value="4FE4S_FER_2"/>
    <property type="match status" value="3"/>
</dbReference>
<feature type="domain" description="4Fe-4S ferredoxin-type" evidence="5">
    <location>
        <begin position="49"/>
        <end position="80"/>
    </location>
</feature>
<evidence type="ECO:0000313" key="6">
    <source>
        <dbReference type="EMBL" id="EHQ89808.1"/>
    </source>
</evidence>
<name>H5Y4S2_9FIRM</name>
<feature type="domain" description="4Fe-4S ferredoxin-type" evidence="5">
    <location>
        <begin position="81"/>
        <end position="110"/>
    </location>
</feature>
<keyword evidence="1" id="KW-0004">4Fe-4S</keyword>
<dbReference type="CDD" id="cd10551">
    <property type="entry name" value="PsrB"/>
    <property type="match status" value="1"/>
</dbReference>
<dbReference type="PROSITE" id="PS00198">
    <property type="entry name" value="4FE4S_FER_1"/>
    <property type="match status" value="1"/>
</dbReference>
<keyword evidence="4" id="KW-0411">Iron-sulfur</keyword>
<dbReference type="Gene3D" id="3.30.70.20">
    <property type="match status" value="2"/>
</dbReference>
<organism evidence="6 7">
    <name type="scientific">Desulfosporosinus youngiae DSM 17734</name>
    <dbReference type="NCBI Taxonomy" id="768710"/>
    <lineage>
        <taxon>Bacteria</taxon>
        <taxon>Bacillati</taxon>
        <taxon>Bacillota</taxon>
        <taxon>Clostridia</taxon>
        <taxon>Eubacteriales</taxon>
        <taxon>Desulfitobacteriaceae</taxon>
        <taxon>Desulfosporosinus</taxon>
    </lineage>
</organism>
<dbReference type="InterPro" id="IPR017900">
    <property type="entry name" value="4Fe4S_Fe_S_CS"/>
</dbReference>
<reference evidence="6 7" key="1">
    <citation type="submission" date="2011-11" db="EMBL/GenBank/DDBJ databases">
        <title>The Noncontiguous Finished genome of Desulfosporosinus youngiae DSM 17734.</title>
        <authorList>
            <consortium name="US DOE Joint Genome Institute (JGI-PGF)"/>
            <person name="Lucas S."/>
            <person name="Han J."/>
            <person name="Lapidus A."/>
            <person name="Cheng J.-F."/>
            <person name="Goodwin L."/>
            <person name="Pitluck S."/>
            <person name="Peters L."/>
            <person name="Ovchinnikova G."/>
            <person name="Lu M."/>
            <person name="Land M.L."/>
            <person name="Hauser L."/>
            <person name="Pester M."/>
            <person name="Spring S."/>
            <person name="Ollivier B."/>
            <person name="Rattei T."/>
            <person name="Klenk H.-P."/>
            <person name="Wagner M."/>
            <person name="Loy A."/>
            <person name="Woyke T.J."/>
        </authorList>
    </citation>
    <scope>NUCLEOTIDE SEQUENCE [LARGE SCALE GENOMIC DNA]</scope>
    <source>
        <strain evidence="6 7">DSM 17734</strain>
    </source>
</reference>
<evidence type="ECO:0000256" key="4">
    <source>
        <dbReference type="ARBA" id="ARBA00023014"/>
    </source>
</evidence>
<dbReference type="GO" id="GO:0046872">
    <property type="term" value="F:metal ion binding"/>
    <property type="evidence" value="ECO:0007669"/>
    <property type="project" value="UniProtKB-KW"/>
</dbReference>
<dbReference type="SUPFAM" id="SSF54862">
    <property type="entry name" value="4Fe-4S ferredoxins"/>
    <property type="match status" value="1"/>
</dbReference>
<dbReference type="Pfam" id="PF00037">
    <property type="entry name" value="Fer4"/>
    <property type="match status" value="1"/>
</dbReference>
<keyword evidence="7" id="KW-1185">Reference proteome</keyword>
<dbReference type="HOGENOM" id="CLU_043374_1_1_9"/>
<dbReference type="OrthoDB" id="9810688at2"/>
<dbReference type="RefSeq" id="WP_007783903.1">
    <property type="nucleotide sequence ID" value="NZ_CM001441.1"/>
</dbReference>
<dbReference type="STRING" id="768710.DesyoDRAFT_2755"/>
<sequence length="185" mass="20743">MARYAMFIDPNKCTGCNACRIACQMQWGLSPILSFNRLEEREEGKYPKLMRMITPVQCQHCENPPCQTVCPTGATYKREDGIVLIDPKKCIGCKYCMVACPYNVRVINEHGVPEKCRFCAEYVVNGESPACVSTCMNQVRIFGDLDDPASPLLKAMNSREIEQLRSELGTKPRIYYAKAKRGGGA</sequence>
<gene>
    <name evidence="6" type="ORF">DesyoDRAFT_2755</name>
</gene>
<evidence type="ECO:0000313" key="7">
    <source>
        <dbReference type="Proteomes" id="UP000005104"/>
    </source>
</evidence>
<keyword evidence="2" id="KW-0479">Metal-binding</keyword>
<evidence type="ECO:0000256" key="1">
    <source>
        <dbReference type="ARBA" id="ARBA00022485"/>
    </source>
</evidence>
<evidence type="ECO:0000259" key="5">
    <source>
        <dbReference type="PROSITE" id="PS51379"/>
    </source>
</evidence>
<dbReference type="InterPro" id="IPR050954">
    <property type="entry name" value="ET_IronSulfur_Cluster-Binding"/>
</dbReference>
<accession>H5Y4S2</accession>
<evidence type="ECO:0000256" key="3">
    <source>
        <dbReference type="ARBA" id="ARBA00023004"/>
    </source>
</evidence>
<dbReference type="Proteomes" id="UP000005104">
    <property type="component" value="Chromosome"/>
</dbReference>
<dbReference type="eggNOG" id="COG0437">
    <property type="taxonomic scope" value="Bacteria"/>
</dbReference>
<dbReference type="EMBL" id="CM001441">
    <property type="protein sequence ID" value="EHQ89808.1"/>
    <property type="molecule type" value="Genomic_DNA"/>
</dbReference>
<protein>
    <submittedName>
        <fullName evidence="6">Fe-S-cluster-containing hydrogenase subunit</fullName>
    </submittedName>
</protein>
<dbReference type="AlphaFoldDB" id="H5Y4S2"/>
<proteinExistence type="predicted"/>
<dbReference type="InterPro" id="IPR017896">
    <property type="entry name" value="4Fe4S_Fe-S-bd"/>
</dbReference>
<feature type="domain" description="4Fe-4S ferredoxin-type" evidence="5">
    <location>
        <begin position="4"/>
        <end position="23"/>
    </location>
</feature>
<dbReference type="GO" id="GO:0051539">
    <property type="term" value="F:4 iron, 4 sulfur cluster binding"/>
    <property type="evidence" value="ECO:0007669"/>
    <property type="project" value="UniProtKB-KW"/>
</dbReference>
<dbReference type="Pfam" id="PF13247">
    <property type="entry name" value="Fer4_11"/>
    <property type="match status" value="1"/>
</dbReference>
<evidence type="ECO:0000256" key="2">
    <source>
        <dbReference type="ARBA" id="ARBA00022723"/>
    </source>
</evidence>